<proteinExistence type="predicted"/>
<evidence type="ECO:0008006" key="4">
    <source>
        <dbReference type="Google" id="ProtNLM"/>
    </source>
</evidence>
<name>A0A9D0Z6F8_9FIRM</name>
<keyword evidence="1" id="KW-0472">Membrane</keyword>
<dbReference type="InterPro" id="IPR023213">
    <property type="entry name" value="CAT-like_dom_sf"/>
</dbReference>
<dbReference type="Proteomes" id="UP000886874">
    <property type="component" value="Unassembled WGS sequence"/>
</dbReference>
<dbReference type="SUPFAM" id="SSF52777">
    <property type="entry name" value="CoA-dependent acyltransferases"/>
    <property type="match status" value="1"/>
</dbReference>
<dbReference type="EMBL" id="DVFN01000095">
    <property type="protein sequence ID" value="HIQ70004.1"/>
    <property type="molecule type" value="Genomic_DNA"/>
</dbReference>
<comment type="caution">
    <text evidence="2">The sequence shown here is derived from an EMBL/GenBank/DDBJ whole genome shotgun (WGS) entry which is preliminary data.</text>
</comment>
<feature type="transmembrane region" description="Helical" evidence="1">
    <location>
        <begin position="77"/>
        <end position="96"/>
    </location>
</feature>
<dbReference type="Gene3D" id="3.30.559.10">
    <property type="entry name" value="Chloramphenicol acetyltransferase-like domain"/>
    <property type="match status" value="1"/>
</dbReference>
<evidence type="ECO:0000256" key="1">
    <source>
        <dbReference type="SAM" id="Phobius"/>
    </source>
</evidence>
<keyword evidence="1" id="KW-0812">Transmembrane</keyword>
<evidence type="ECO:0000313" key="3">
    <source>
        <dbReference type="Proteomes" id="UP000886874"/>
    </source>
</evidence>
<keyword evidence="1" id="KW-1133">Transmembrane helix</keyword>
<gene>
    <name evidence="2" type="ORF">IAA67_06720</name>
</gene>
<reference evidence="2" key="2">
    <citation type="journal article" date="2021" name="PeerJ">
        <title>Extensive microbial diversity within the chicken gut microbiome revealed by metagenomics and culture.</title>
        <authorList>
            <person name="Gilroy R."/>
            <person name="Ravi A."/>
            <person name="Getino M."/>
            <person name="Pursley I."/>
            <person name="Horton D.L."/>
            <person name="Alikhan N.F."/>
            <person name="Baker D."/>
            <person name="Gharbi K."/>
            <person name="Hall N."/>
            <person name="Watson M."/>
            <person name="Adriaenssens E.M."/>
            <person name="Foster-Nyarko E."/>
            <person name="Jarju S."/>
            <person name="Secka A."/>
            <person name="Antonio M."/>
            <person name="Oren A."/>
            <person name="Chaudhuri R.R."/>
            <person name="La Ragione R."/>
            <person name="Hildebrand F."/>
            <person name="Pallen M.J."/>
        </authorList>
    </citation>
    <scope>NUCLEOTIDE SEQUENCE</scope>
    <source>
        <strain evidence="2">ChiSjej2B20-13462</strain>
    </source>
</reference>
<dbReference type="AlphaFoldDB" id="A0A9D0Z6F8"/>
<feature type="transmembrane region" description="Helical" evidence="1">
    <location>
        <begin position="54"/>
        <end position="71"/>
    </location>
</feature>
<reference evidence="2" key="1">
    <citation type="submission" date="2020-10" db="EMBL/GenBank/DDBJ databases">
        <authorList>
            <person name="Gilroy R."/>
        </authorList>
    </citation>
    <scope>NUCLEOTIDE SEQUENCE</scope>
    <source>
        <strain evidence="2">ChiSjej2B20-13462</strain>
    </source>
</reference>
<organism evidence="2 3">
    <name type="scientific">Candidatus Avoscillospira stercorigallinarum</name>
    <dbReference type="NCBI Taxonomy" id="2840708"/>
    <lineage>
        <taxon>Bacteria</taxon>
        <taxon>Bacillati</taxon>
        <taxon>Bacillota</taxon>
        <taxon>Clostridia</taxon>
        <taxon>Eubacteriales</taxon>
        <taxon>Oscillospiraceae</taxon>
        <taxon>Oscillospiraceae incertae sedis</taxon>
        <taxon>Candidatus Avoscillospira</taxon>
    </lineage>
</organism>
<sequence>MWLLIVLPVFASLIFALIVLLDGREHFYRTAVPVALMAVYFAANLAIRGISLRYLVLNIFVYLAFVIFYKLLTSGHIRPVGVVTLMFLAAVAILGYDSRAALLSGQWPLYLGMLPDLLMLLGGLLTALAIRPHLDGAYHPTWGDRCDGRRVRTIPPMSVVVPYIMVDRTAASNFIFDELEVTELEAYVREKRREGLTNFGLTHVFITAYCRLVAKYPALNRFLSGQRVYSRGDDIQYCMAIKKEMSTDAPDTCIKLHLKPSDTVYDVYRKFNEAVKQVKSTPLNSEFDQTAKLFTLLPGLLFKFTVWLLKTLDYFGLIPKFLLEISPFHGSVFFTSMGSLGIPAIVHHLYDFGNLPVFIAFGCKYRRNELAADGSVRKRKYVDMTFNLDERICDGFYYASALKYLRHVLADPHRLDTPPEKVEQDID</sequence>
<accession>A0A9D0Z6F8</accession>
<feature type="transmembrane region" description="Helical" evidence="1">
    <location>
        <begin position="108"/>
        <end position="130"/>
    </location>
</feature>
<evidence type="ECO:0000313" key="2">
    <source>
        <dbReference type="EMBL" id="HIQ70004.1"/>
    </source>
</evidence>
<feature type="transmembrane region" description="Helical" evidence="1">
    <location>
        <begin position="26"/>
        <end position="47"/>
    </location>
</feature>
<protein>
    <recommendedName>
        <fullName evidence="4">2-oxoacid dehydrogenase acyltransferase catalytic domain-containing protein</fullName>
    </recommendedName>
</protein>